<dbReference type="Proteomes" id="UP000606870">
    <property type="component" value="Unassembled WGS sequence"/>
</dbReference>
<accession>A0ABR6VKD6</accession>
<name>A0ABR6VKD6_9FIRM</name>
<dbReference type="SUPFAM" id="SSF52768">
    <property type="entry name" value="Arginase/deacetylase"/>
    <property type="match status" value="1"/>
</dbReference>
<dbReference type="RefSeq" id="WP_186504323.1">
    <property type="nucleotide sequence ID" value="NZ_JACOGK010000039.1"/>
</dbReference>
<evidence type="ECO:0000313" key="2">
    <source>
        <dbReference type="Proteomes" id="UP000606870"/>
    </source>
</evidence>
<evidence type="ECO:0000313" key="1">
    <source>
        <dbReference type="EMBL" id="MBC3537749.1"/>
    </source>
</evidence>
<dbReference type="InterPro" id="IPR023696">
    <property type="entry name" value="Ureohydrolase_dom_sf"/>
</dbReference>
<gene>
    <name evidence="1" type="ORF">H8J70_10905</name>
</gene>
<keyword evidence="2" id="KW-1185">Reference proteome</keyword>
<reference evidence="1 2" key="1">
    <citation type="submission" date="2020-08" db="EMBL/GenBank/DDBJ databases">
        <authorList>
            <person name="Liu C."/>
            <person name="Sun Q."/>
        </authorList>
    </citation>
    <scope>NUCLEOTIDE SEQUENCE [LARGE SCALE GENOMIC DNA]</scope>
    <source>
        <strain evidence="1 2">NSJ-59</strain>
    </source>
</reference>
<comment type="caution">
    <text evidence="1">The sequence shown here is derived from an EMBL/GenBank/DDBJ whole genome shotgun (WGS) entry which is preliminary data.</text>
</comment>
<organism evidence="1 2">
    <name type="scientific">Megasphaera hominis</name>
    <dbReference type="NCBI Taxonomy" id="159836"/>
    <lineage>
        <taxon>Bacteria</taxon>
        <taxon>Bacillati</taxon>
        <taxon>Bacillota</taxon>
        <taxon>Negativicutes</taxon>
        <taxon>Veillonellales</taxon>
        <taxon>Veillonellaceae</taxon>
        <taxon>Megasphaera</taxon>
    </lineage>
</organism>
<protein>
    <recommendedName>
        <fullName evidence="3">Arginase</fullName>
    </recommendedName>
</protein>
<proteinExistence type="predicted"/>
<dbReference type="Gene3D" id="3.40.800.10">
    <property type="entry name" value="Ureohydrolase domain"/>
    <property type="match status" value="1"/>
</dbReference>
<sequence>METEILLNPQWQHSADYRLYQGAREIELIYLQNRPFCVVPEASANRADGPETIQAQNRAALDVLENDHADHFFTIGGESTADLASILLASERCHGDLAILWLDHTPCDLVAARAGLANKQGLQGTQIVTPRSFPATADALLAVCTDALQQAGKTYVYVHLGVTLLQAKEIPSPAATLHGGIAAETLLSVLHELQQQYRIAGASLTGYLPCGKWSPALDRILAWGETL</sequence>
<evidence type="ECO:0008006" key="3">
    <source>
        <dbReference type="Google" id="ProtNLM"/>
    </source>
</evidence>
<dbReference type="EMBL" id="JACOGK010000039">
    <property type="protein sequence ID" value="MBC3537749.1"/>
    <property type="molecule type" value="Genomic_DNA"/>
</dbReference>